<dbReference type="SMART" id="SM00827">
    <property type="entry name" value="PKS_AT"/>
    <property type="match status" value="1"/>
</dbReference>
<dbReference type="GO" id="GO:0031177">
    <property type="term" value="F:phosphopantetheine binding"/>
    <property type="evidence" value="ECO:0007669"/>
    <property type="project" value="InterPro"/>
</dbReference>
<evidence type="ECO:0000259" key="14">
    <source>
        <dbReference type="PROSITE" id="PS52019"/>
    </source>
</evidence>
<dbReference type="SUPFAM" id="SSF53901">
    <property type="entry name" value="Thiolase-like"/>
    <property type="match status" value="1"/>
</dbReference>
<dbReference type="PROSITE" id="PS00606">
    <property type="entry name" value="KS3_1"/>
    <property type="match status" value="1"/>
</dbReference>
<evidence type="ECO:0000313" key="16">
    <source>
        <dbReference type="Proteomes" id="UP000782241"/>
    </source>
</evidence>
<dbReference type="Pfam" id="PF08242">
    <property type="entry name" value="Methyltransf_12"/>
    <property type="match status" value="1"/>
</dbReference>
<evidence type="ECO:0000259" key="12">
    <source>
        <dbReference type="PROSITE" id="PS50075"/>
    </source>
</evidence>
<dbReference type="InterPro" id="IPR045851">
    <property type="entry name" value="AMP-bd_C_sf"/>
</dbReference>
<keyword evidence="5" id="KW-0489">Methyltransferase</keyword>
<dbReference type="Gene3D" id="3.30.559.10">
    <property type="entry name" value="Chloramphenicol acetyltransferase-like domain"/>
    <property type="match status" value="1"/>
</dbReference>
<evidence type="ECO:0000256" key="9">
    <source>
        <dbReference type="ARBA" id="ARBA00023268"/>
    </source>
</evidence>
<dbReference type="InterPro" id="IPR013968">
    <property type="entry name" value="PKS_KR"/>
</dbReference>
<dbReference type="InterPro" id="IPR029063">
    <property type="entry name" value="SAM-dependent_MTases_sf"/>
</dbReference>
<dbReference type="InterPro" id="IPR013217">
    <property type="entry name" value="Methyltransf_12"/>
</dbReference>
<organism evidence="15 16">
    <name type="scientific">Fusarium avenaceum</name>
    <dbReference type="NCBI Taxonomy" id="40199"/>
    <lineage>
        <taxon>Eukaryota</taxon>
        <taxon>Fungi</taxon>
        <taxon>Dikarya</taxon>
        <taxon>Ascomycota</taxon>
        <taxon>Pezizomycotina</taxon>
        <taxon>Sordariomycetes</taxon>
        <taxon>Hypocreomycetidae</taxon>
        <taxon>Hypocreales</taxon>
        <taxon>Nectriaceae</taxon>
        <taxon>Fusarium</taxon>
        <taxon>Fusarium tricinctum species complex</taxon>
    </lineage>
</organism>
<dbReference type="InterPro" id="IPR020841">
    <property type="entry name" value="PKS_Beta-ketoAc_synthase_dom"/>
</dbReference>
<feature type="domain" description="Carrier" evidence="12">
    <location>
        <begin position="2389"/>
        <end position="2464"/>
    </location>
</feature>
<comment type="pathway">
    <text evidence="1">Mycotoxin biosynthesis.</text>
</comment>
<feature type="domain" description="PKS/mFAS DH" evidence="14">
    <location>
        <begin position="931"/>
        <end position="1234"/>
    </location>
</feature>
<name>A0A9P7KPW7_9HYPO</name>
<dbReference type="Gene3D" id="3.40.47.10">
    <property type="match status" value="1"/>
</dbReference>
<dbReference type="InterPro" id="IPR016035">
    <property type="entry name" value="Acyl_Trfase/lysoPLipase"/>
</dbReference>
<dbReference type="SUPFAM" id="SSF55048">
    <property type="entry name" value="Probable ACP-binding domain of malonyl-CoA ACP transacylase"/>
    <property type="match status" value="1"/>
</dbReference>
<dbReference type="Pfam" id="PF08659">
    <property type="entry name" value="KR"/>
    <property type="match status" value="1"/>
</dbReference>
<dbReference type="PROSITE" id="PS52004">
    <property type="entry name" value="KS3_2"/>
    <property type="match status" value="1"/>
</dbReference>
<dbReference type="Gene3D" id="3.10.129.110">
    <property type="entry name" value="Polyketide synthase dehydratase"/>
    <property type="match status" value="1"/>
</dbReference>
<keyword evidence="9" id="KW-0511">Multifunctional enzyme</keyword>
<proteinExistence type="inferred from homology"/>
<comment type="caution">
    <text evidence="15">The sequence shown here is derived from an EMBL/GenBank/DDBJ whole genome shotgun (WGS) entry which is preliminary data.</text>
</comment>
<feature type="active site" description="Proton acceptor; for dehydratase activity" evidence="11">
    <location>
        <position position="964"/>
    </location>
</feature>
<protein>
    <recommendedName>
        <fullName evidence="17">Polyketide synthase</fullName>
    </recommendedName>
</protein>
<dbReference type="InterPro" id="IPR016036">
    <property type="entry name" value="Malonyl_transacylase_ACP-bd"/>
</dbReference>
<dbReference type="GO" id="GO:0016874">
    <property type="term" value="F:ligase activity"/>
    <property type="evidence" value="ECO:0007669"/>
    <property type="project" value="UniProtKB-KW"/>
</dbReference>
<evidence type="ECO:0000256" key="11">
    <source>
        <dbReference type="PROSITE-ProRule" id="PRU01363"/>
    </source>
</evidence>
<dbReference type="Pfam" id="PF00109">
    <property type="entry name" value="ketoacyl-synt"/>
    <property type="match status" value="1"/>
</dbReference>
<dbReference type="InterPro" id="IPR000873">
    <property type="entry name" value="AMP-dep_synth/lig_dom"/>
</dbReference>
<dbReference type="GO" id="GO:0016491">
    <property type="term" value="F:oxidoreductase activity"/>
    <property type="evidence" value="ECO:0007669"/>
    <property type="project" value="UniProtKB-KW"/>
</dbReference>
<dbReference type="GO" id="GO:0008168">
    <property type="term" value="F:methyltransferase activity"/>
    <property type="evidence" value="ECO:0007669"/>
    <property type="project" value="UniProtKB-KW"/>
</dbReference>
<dbReference type="PROSITE" id="PS52019">
    <property type="entry name" value="PKS_MFAS_DH"/>
    <property type="match status" value="1"/>
</dbReference>
<dbReference type="InterPro" id="IPR050091">
    <property type="entry name" value="PKS_NRPS_Biosynth_Enz"/>
</dbReference>
<dbReference type="Pfam" id="PF21089">
    <property type="entry name" value="PKS_DH_N"/>
    <property type="match status" value="1"/>
</dbReference>
<dbReference type="Pfam" id="PF07993">
    <property type="entry name" value="NAD_binding_4"/>
    <property type="match status" value="1"/>
</dbReference>
<dbReference type="Pfam" id="PF00698">
    <property type="entry name" value="Acyl_transf_1"/>
    <property type="match status" value="1"/>
</dbReference>
<keyword evidence="4" id="KW-0436">Ligase</keyword>
<keyword evidence="3" id="KW-0597">Phosphoprotein</keyword>
<dbReference type="InterPro" id="IPR049900">
    <property type="entry name" value="PKS_mFAS_DH"/>
</dbReference>
<dbReference type="GO" id="GO:0006633">
    <property type="term" value="P:fatty acid biosynthetic process"/>
    <property type="evidence" value="ECO:0007669"/>
    <property type="project" value="InterPro"/>
</dbReference>
<gene>
    <name evidence="15" type="ORF">KAF25_005438</name>
</gene>
<evidence type="ECO:0000256" key="6">
    <source>
        <dbReference type="ARBA" id="ARBA00022679"/>
    </source>
</evidence>
<dbReference type="InterPro" id="IPR020845">
    <property type="entry name" value="AMP-binding_CS"/>
</dbReference>
<dbReference type="Gene3D" id="3.30.300.30">
    <property type="match status" value="1"/>
</dbReference>
<keyword evidence="2" id="KW-0596">Phosphopantetheine</keyword>
<dbReference type="GO" id="GO:0009403">
    <property type="term" value="P:toxin biosynthetic process"/>
    <property type="evidence" value="ECO:0007669"/>
    <property type="project" value="UniProtKB-ARBA"/>
</dbReference>
<evidence type="ECO:0000256" key="3">
    <source>
        <dbReference type="ARBA" id="ARBA00022553"/>
    </source>
</evidence>
<dbReference type="SMART" id="SM00826">
    <property type="entry name" value="PKS_DH"/>
    <property type="match status" value="1"/>
</dbReference>
<evidence type="ECO:0008006" key="17">
    <source>
        <dbReference type="Google" id="ProtNLM"/>
    </source>
</evidence>
<dbReference type="CDD" id="cd19532">
    <property type="entry name" value="C_PKS-NRPS"/>
    <property type="match status" value="1"/>
</dbReference>
<keyword evidence="6" id="KW-0808">Transferase</keyword>
<evidence type="ECO:0000256" key="7">
    <source>
        <dbReference type="ARBA" id="ARBA00022737"/>
    </source>
</evidence>
<evidence type="ECO:0000313" key="15">
    <source>
        <dbReference type="EMBL" id="KAG5661316.1"/>
    </source>
</evidence>
<feature type="domain" description="Ketosynthase family 3 (KS3)" evidence="13">
    <location>
        <begin position="6"/>
        <end position="439"/>
    </location>
</feature>
<dbReference type="SUPFAM" id="SSF56801">
    <property type="entry name" value="Acetyl-CoA synthetase-like"/>
    <property type="match status" value="1"/>
</dbReference>
<dbReference type="Proteomes" id="UP000782241">
    <property type="component" value="Unassembled WGS sequence"/>
</dbReference>
<reference evidence="15" key="1">
    <citation type="submission" date="2021-04" db="EMBL/GenBank/DDBJ databases">
        <title>Draft genome of Fusarium avenaceum strain F156N33, isolated from an atmospheric sample in Virginia.</title>
        <authorList>
            <person name="Yang S."/>
            <person name="Vinatzer B.A."/>
            <person name="Coleman J."/>
        </authorList>
    </citation>
    <scope>NUCLEOTIDE SEQUENCE</scope>
    <source>
        <strain evidence="15">F156N33</strain>
    </source>
</reference>
<dbReference type="SMART" id="SM00822">
    <property type="entry name" value="PKS_KR"/>
    <property type="match status" value="1"/>
</dbReference>
<dbReference type="CDD" id="cd02440">
    <property type="entry name" value="AdoMet_MTases"/>
    <property type="match status" value="1"/>
</dbReference>
<dbReference type="PANTHER" id="PTHR43775:SF20">
    <property type="entry name" value="HYBRID PKS-NRPS SYNTHETASE APDA"/>
    <property type="match status" value="1"/>
</dbReference>
<dbReference type="Gene3D" id="3.40.366.10">
    <property type="entry name" value="Malonyl-Coenzyme A Acyl Carrier Protein, domain 2"/>
    <property type="match status" value="1"/>
</dbReference>
<dbReference type="InterPro" id="IPR042104">
    <property type="entry name" value="PKS_dehydratase_sf"/>
</dbReference>
<feature type="region of interest" description="C-terminal hotdog fold" evidence="11">
    <location>
        <begin position="1080"/>
        <end position="1234"/>
    </location>
</feature>
<evidence type="ECO:0000256" key="2">
    <source>
        <dbReference type="ARBA" id="ARBA00022450"/>
    </source>
</evidence>
<dbReference type="SMART" id="SM00825">
    <property type="entry name" value="PKS_KS"/>
    <property type="match status" value="1"/>
</dbReference>
<dbReference type="InterPro" id="IPR001227">
    <property type="entry name" value="Ac_transferase_dom_sf"/>
</dbReference>
<dbReference type="InterPro" id="IPR001242">
    <property type="entry name" value="Condensation_dom"/>
</dbReference>
<dbReference type="FunFam" id="3.40.47.10:FF:000019">
    <property type="entry name" value="Polyketide synthase type I"/>
    <property type="match status" value="1"/>
</dbReference>
<dbReference type="InterPro" id="IPR042099">
    <property type="entry name" value="ANL_N_sf"/>
</dbReference>
<dbReference type="GO" id="GO:0004315">
    <property type="term" value="F:3-oxoacyl-[acyl-carrier-protein] synthase activity"/>
    <property type="evidence" value="ECO:0007669"/>
    <property type="project" value="InterPro"/>
</dbReference>
<evidence type="ECO:0000256" key="8">
    <source>
        <dbReference type="ARBA" id="ARBA00023002"/>
    </source>
</evidence>
<feature type="active site" description="Proton donor; for dehydratase activity" evidence="11">
    <location>
        <position position="1141"/>
    </location>
</feature>
<dbReference type="CDD" id="cd05930">
    <property type="entry name" value="A_NRPS"/>
    <property type="match status" value="1"/>
</dbReference>
<accession>A0A9P7KPW7</accession>
<dbReference type="Pfam" id="PF14765">
    <property type="entry name" value="PS-DH"/>
    <property type="match status" value="1"/>
</dbReference>
<evidence type="ECO:0000259" key="13">
    <source>
        <dbReference type="PROSITE" id="PS52004"/>
    </source>
</evidence>
<dbReference type="SMART" id="SM00823">
    <property type="entry name" value="PKS_PP"/>
    <property type="match status" value="1"/>
</dbReference>
<dbReference type="InterPro" id="IPR057326">
    <property type="entry name" value="KR_dom"/>
</dbReference>
<dbReference type="InterPro" id="IPR036291">
    <property type="entry name" value="NAD(P)-bd_dom_sf"/>
</dbReference>
<dbReference type="Pfam" id="PF02801">
    <property type="entry name" value="Ketoacyl-synt_C"/>
    <property type="match status" value="1"/>
</dbReference>
<dbReference type="PANTHER" id="PTHR43775">
    <property type="entry name" value="FATTY ACID SYNTHASE"/>
    <property type="match status" value="1"/>
</dbReference>
<dbReference type="InterPro" id="IPR009081">
    <property type="entry name" value="PP-bd_ACP"/>
</dbReference>
<dbReference type="InterPro" id="IPR020806">
    <property type="entry name" value="PKS_PP-bd"/>
</dbReference>
<keyword evidence="8" id="KW-0560">Oxidoreductase</keyword>
<dbReference type="PROSITE" id="PS00455">
    <property type="entry name" value="AMP_BINDING"/>
    <property type="match status" value="1"/>
</dbReference>
<dbReference type="InterPro" id="IPR049552">
    <property type="entry name" value="PKS_DH_N"/>
</dbReference>
<dbReference type="InterPro" id="IPR018201">
    <property type="entry name" value="Ketoacyl_synth_AS"/>
</dbReference>
<dbReference type="InterPro" id="IPR049551">
    <property type="entry name" value="PKS_DH_C"/>
</dbReference>
<dbReference type="InterPro" id="IPR032821">
    <property type="entry name" value="PKS_assoc"/>
</dbReference>
<dbReference type="Gene3D" id="1.10.1200.10">
    <property type="entry name" value="ACP-like"/>
    <property type="match status" value="1"/>
</dbReference>
<dbReference type="InterPro" id="IPR020807">
    <property type="entry name" value="PKS_DH"/>
</dbReference>
<dbReference type="InterPro" id="IPR014043">
    <property type="entry name" value="Acyl_transferase_dom"/>
</dbReference>
<dbReference type="GO" id="GO:0004312">
    <property type="term" value="F:fatty acid synthase activity"/>
    <property type="evidence" value="ECO:0007669"/>
    <property type="project" value="TreeGrafter"/>
</dbReference>
<evidence type="ECO:0000256" key="1">
    <source>
        <dbReference type="ARBA" id="ARBA00004685"/>
    </source>
</evidence>
<dbReference type="InterPro" id="IPR036736">
    <property type="entry name" value="ACP-like_sf"/>
</dbReference>
<dbReference type="SUPFAM" id="SSF52777">
    <property type="entry name" value="CoA-dependent acyltransferases"/>
    <property type="match status" value="2"/>
</dbReference>
<evidence type="ECO:0000256" key="10">
    <source>
        <dbReference type="ARBA" id="ARBA00029443"/>
    </source>
</evidence>
<dbReference type="CDD" id="cd00833">
    <property type="entry name" value="PKS"/>
    <property type="match status" value="1"/>
</dbReference>
<dbReference type="Gene3D" id="3.40.50.12780">
    <property type="entry name" value="N-terminal domain of ligase-like"/>
    <property type="match status" value="1"/>
</dbReference>
<dbReference type="Pfam" id="PF00668">
    <property type="entry name" value="Condensation"/>
    <property type="match status" value="1"/>
</dbReference>
<feature type="region of interest" description="N-terminal hotdog fold" evidence="11">
    <location>
        <begin position="931"/>
        <end position="1064"/>
    </location>
</feature>
<dbReference type="InterPro" id="IPR016039">
    <property type="entry name" value="Thiolase-like"/>
</dbReference>
<dbReference type="Pfam" id="PF16197">
    <property type="entry name" value="KAsynt_C_assoc"/>
    <property type="match status" value="1"/>
</dbReference>
<dbReference type="Pfam" id="PF00501">
    <property type="entry name" value="AMP-binding"/>
    <property type="match status" value="1"/>
</dbReference>
<dbReference type="GO" id="GO:0032259">
    <property type="term" value="P:methylation"/>
    <property type="evidence" value="ECO:0007669"/>
    <property type="project" value="UniProtKB-KW"/>
</dbReference>
<dbReference type="SUPFAM" id="SSF53335">
    <property type="entry name" value="S-adenosyl-L-methionine-dependent methyltransferases"/>
    <property type="match status" value="1"/>
</dbReference>
<dbReference type="Gene3D" id="3.40.50.720">
    <property type="entry name" value="NAD(P)-binding Rossmann-like Domain"/>
    <property type="match status" value="2"/>
</dbReference>
<dbReference type="SUPFAM" id="SSF52151">
    <property type="entry name" value="FabD/lysophospholipase-like"/>
    <property type="match status" value="1"/>
</dbReference>
<feature type="domain" description="Carrier" evidence="12">
    <location>
        <begin position="3562"/>
        <end position="3637"/>
    </location>
</feature>
<dbReference type="EMBL" id="JAGPUO010000007">
    <property type="protein sequence ID" value="KAG5661316.1"/>
    <property type="molecule type" value="Genomic_DNA"/>
</dbReference>
<evidence type="ECO:0000256" key="4">
    <source>
        <dbReference type="ARBA" id="ARBA00022598"/>
    </source>
</evidence>
<keyword evidence="16" id="KW-1185">Reference proteome</keyword>
<dbReference type="SUPFAM" id="SSF51735">
    <property type="entry name" value="NAD(P)-binding Rossmann-fold domains"/>
    <property type="match status" value="2"/>
</dbReference>
<dbReference type="SUPFAM" id="SSF47336">
    <property type="entry name" value="ACP-like"/>
    <property type="match status" value="2"/>
</dbReference>
<dbReference type="InterPro" id="IPR013120">
    <property type="entry name" value="FAR_NAD-bd"/>
</dbReference>
<dbReference type="InterPro" id="IPR014031">
    <property type="entry name" value="Ketoacyl_synth_C"/>
</dbReference>
<dbReference type="PROSITE" id="PS50075">
    <property type="entry name" value="CARRIER"/>
    <property type="match status" value="2"/>
</dbReference>
<dbReference type="Pfam" id="PF00550">
    <property type="entry name" value="PP-binding"/>
    <property type="match status" value="1"/>
</dbReference>
<evidence type="ECO:0000256" key="5">
    <source>
        <dbReference type="ARBA" id="ARBA00022603"/>
    </source>
</evidence>
<dbReference type="Gene3D" id="3.30.559.30">
    <property type="entry name" value="Nonribosomal peptide synthetase, condensation domain"/>
    <property type="match status" value="1"/>
</dbReference>
<keyword evidence="7" id="KW-0677">Repeat</keyword>
<sequence length="3996" mass="439222">MDSKPSEPIAVVGSACRFPGGCNSPSELWKLLEKPRDVLKKIPKERFNIDAFYHADPTHHGTTNVQHSYLLDDDPSKFDASFFNIPPKEAESIDPQQRLLMETVYDSLCSAGLPMEDLQGTKTAVYVGMMCDDWSAMVQKDIDALPMYAGTGTARSIVSNRLSYFFDWHGPSMTIDTACSSSLVAVHEAVRVLRSRESNVAIAAGTNLILSPGQFAAESNLRMLSPTGRSRMWDASANGYARGEGVASIVLKTLSQAIADGDTIECIIRETGVNQDGRTSGITVPSNVAQTNLIRDTYSRAGLDLRKPADRPQFFHAHGTGTKAGDPQEAEAIHNAFFRDGAVAGDKLYVGSIKTIIGHTEGTAGLASLIGTSLALRNSTVPPNMHFEKLNADIIPFYTHLEVPVKATPWPKLAAGGVRRASINSFGFGGTNAHAIIEAYSPEDSASPTTEPLLSTPLVFSAASTASLRATMSDYLDVLTHNKQASLRDLAWTLQHRRSVLSYRKAIVGLGADDICQGIKSALDDESDCKFGNLQAPNILGIFTGQGAQWPRMGAALLESSVLAQQTISELDESLASLPEQDRPQWTIREQLLAPAETSRITEAALSQPLCTAVQIILVKLLDAAGVTFNAVVGHSSGEIGAAYAAGLLSAHDAIRIAYYRGLHAKLAGSTSGKKGAMAAVGISTEEVEELCGRDEFRGRLSIAAQNSSSSLTLSGDEDAVEEAVELLKGQNQFARRLKVDTAYHSHHMQACSGAYRDSLASCEIRILHPEDCPEWWSSVSAGSLMTSDSLTDEYWVQNMVQPVLFSSAVTAACSAMGSYDLAIEVGPHPALKGPASEVMNQLGINPPYTGLLSRGKNDELELSRALGFIWSNLGSGSVNFDAFDRTFHGQQDMVRTVVKDLPLYQFNHQNSYWFESRSSAAQKWSRSPPNPVLGMRNVLSSTTREVQWRNLLRPKEIAWMSGHRLQDQIVFPATGYVAMALEAMRALAGDRDVAKYHISDLTLERAMAFPDDNASVETVFNVTIQQSSDSHIVAAFSCHSCAEGDQSLTANAKGFVEIALAEPAANTLPRDSSGSNKFNLVDVKIGHFYSTLANLGYQYSEPFKGITDIKRRYGFATGSLQDQSRSEWEDKLVVHPGVLDTALQTLFAAFSYPGDESLRSLHVPVTVQSLVINPYFCQGDKKGQAGIPWETVVRDEEKGFIMADLSLLSEDGDHTFIQIEGISLKPLTPATARDDVTLFSNFKYDRTVPNGELAAAGDKLSSEELKVAKDMERIAFYYLRQVAEMSQEDVDNALDHHKSLIAWGRYTVDKVRSGTHSFVEKDWLLDDQDTILKLTDKHRERVDALLIESTGQNLPSTIRSQSGILEHMTKDGLLNRFYEEGIGLRVANWWIAKMARQISHRYPHMKVLEVGAGTGGSTQAILPMIGSSFASYTYTDVSSGFFDSAKAKFHEYADRMDFKVFDMSKHPKDQRFEQGSYDLIVASNVLHVAEDLDNMMSNVRWLLKPGGWLVNLETVTNDMLRNGIIMGGLPGWWIAAHSGRPHGPMLTLDAWNELVQRCGFSALETSTPIYDSLHAVAVWATQAVDDRVSLLRNPTAKLPKEIEDGLPRLVVVGGKSLAAHTMTKDIFSTLGQRFSDLTHIASIEYLEPVLTPNCTVLSLTELDEPLMKTVTQDKMDGFKSLVKIARNIVWVTKGARSDEPYSYMMYGIGRVVKFEHPNINLQFLDIDTINGESAAFITNSLLQHQILDHFHRTGDSDEFMWSSEPEIFFEKGEAYIPRLYLNEKQNMRINSSRRAVMADVDPEKSVLRLVPYGNSLQVEQVGDLEIMADGNANASAQGFLRVQQSLLQFISVPHVGNLMLAICRTHQNEVVLALLSKAQSPSPIQDSCFISIPDSVELSKVILISVAAHFIGRQIVSRAERGETILLHECDPILKSAISIQAQKAGVEIQFTTCERQRRSNDLVHIHPETPLRTLRSGLPSNVSVFVDFSAAGTPSKTVAKNMASLIPPYAAHLQGSDLLGGSPFMRPGATLSDAQESLEAAWVDASTNSVVTDGVTDIQLANIAAHKPDQEPVSMVDWTALSVSVRVRPVDHTNVLSPDKTYLLVGLSGEVGQSLCQWMVKHGARNIVLTSRKPQVDPDFIHNLGKKGADVRTMALDITSRDSLKRCLDSIKRTMPAIGGVAHGALILSDSPFEDMTLEQMIKVLQPKVEGSKMLDDFFHDAQLDFFIMFSSLTACLGNSGQSNYAAANLYMTSLAFQRRKRGVAASVIDLSSLMGIGHVGRSDIYDTAYFKSLGATSVSETDLHAMFAEAINAGLPTSIESPEVVTGMSPLTLRELESTIVPYRRDLKFGHLVIQESINLGQATFGAAVSVRAQLKSVKTVAEAKKVLTDSFITKVKKVLHMPETDDIHPEDSLVQHGVDSLVALDIRAWFVQELEVDMPVIKILGGAAISAHIGESMEKIPASILDISTLGTQDIIEPPKSQDVVNIGGTAVPVDNNELSHRLNNLSVNVIEEGLTPGESFANTPFFSPAANTEQESASVTDLSEQLSSECGDMTESHDEIKERMSFAHTRFWFLQHALADKSTFNVALSIKLIGTLDIERLNQALRAVAQRHEAMRTRFFWSGDNDSIPMQGILSHSKINLEHRNVSSEVEVHDVLEELRSHEWDFSSWVPFRFEVLSLSNETHWLLFGSHHITHDGVSIQLIWDDLEKAYLGQTLEPLPEASQYRTYSALQYKMHEEGQFQKDIDFYRKMIPSNVQPISLLPFSTVKSRKPQDLYSCHRSDIRLDGATTSRIKQIARANQSTNFHLYMAVLQSLLFRLLPDTNEVFIGMADANRSTMDFASTVGMFLNLLTVRFDRPSAKSKFSTSIKSARNKVYSSLEHSAVPLDVLLTELGIDRTGTAAPIFQVFLDYRQGTQERATFAGCKAEAHAWHHPRTGYDISLDILENNDGNTLLTMQLQKSLYSQEHSDLLLRTYVHFLKVFTSDIAKDALLGEPTTWPSQDISAALQLGNGPDRELQWPQTIPQRIDQVIADHGSDLALKDGRGRSLTYSDMDSRINTIAHTLLAAGVSEGDVVGVFQEPASEWACSMLAVLRIGATYLPMDLRNSVHRMRAAVTATSPKVLLVDNTTSHVVPQLGTDTPIISVEDIKGDKSQVNVKTVAKPEGIAAILFTSGSTGEPKGIMVRHSNLAAHNEGYSASFGGELAKVLQQAPLSFDFSICQTILALCTGGCLCIAPSEIRGDPEEMTRMMLDEGITHASGTPSEFEMWFKFNREQLAQCTEWRATLLGGEPVSEELVSEFNALNLPNLRVVNNYGPCETTISAVTGGEIPLDGLVSAVHLPAGKAAPNYSIYIMDDHRNIQPAGVPGEIVIGGAAVTAGYLGLDAATMAKFIPNPHANSDENFSRNDWTMMYCTGDRGRLGPDGSLYVEGRIEGDTQIKLRGFRIEIGEVEDAIVEASNGAISHAIVTLREDSGKFLAAHVIFSRHYPERSRQDFLRGLQATLPLPDYMRPSIIIPVDALPLTVHHKIDRKAVSQMPIDSISCEEVVEIAPSSRELNPIESRLEDMWRDIIPTLAGRDITHESDFFHVGGSSLLLVQLQRLIKKVFQAAPRLNELMIASKLQDMASTVKANMSSIIDWDIETAIPDEWETLFPLDAALASSRPRTGSGLRILVTGATGYVGRFLIPQLAASDKVEKLFCLVRPETDSEKLRSVSDKIEVFAADLSRPNLALSDTEKAFLTSNADLILHVGANRAFWDDYEVLRPVNLESVKELAMIALPRRVPVHFFSSGSKRIYSGKREDHGIYNVEQVDEYRCTPPQDGTDGYVASKWAAETFLLRVAERFQLPVTLHTPMPTPDHGPEGTLAKPEPDQMVKELVDITFNLGVRPTMEGLAGWADILPISKVVQDVCGAIFAGDSELTPDVARIFHTGAQRMNWQRFIAESKTNPRISDLPSMDTLLWIGDAKRSGFSFFMPSHRLIVLGENGNIVSRR</sequence>
<dbReference type="InterPro" id="IPR014030">
    <property type="entry name" value="Ketoacyl_synth_N"/>
</dbReference>
<dbReference type="InterPro" id="IPR023213">
    <property type="entry name" value="CAT-like_dom_sf"/>
</dbReference>
<dbReference type="Gene3D" id="3.40.50.150">
    <property type="entry name" value="Vaccinia Virus protein VP39"/>
    <property type="match status" value="1"/>
</dbReference>
<comment type="similarity">
    <text evidence="10">In the C-terminal section; belongs to the NRP synthetase family.</text>
</comment>